<evidence type="ECO:0000256" key="1">
    <source>
        <dbReference type="SAM" id="SignalP"/>
    </source>
</evidence>
<gene>
    <name evidence="2" type="primary">aaspE_1</name>
    <name evidence="2" type="ORF">NCTC9702_00407</name>
</gene>
<dbReference type="AlphaFoldDB" id="A0A3S4LR97"/>
<dbReference type="EMBL" id="LR134246">
    <property type="protein sequence ID" value="VED32701.1"/>
    <property type="molecule type" value="Genomic_DNA"/>
</dbReference>
<dbReference type="Proteomes" id="UP000277930">
    <property type="component" value="Chromosome 1"/>
</dbReference>
<organism evidence="2 3">
    <name type="scientific">Escherichia coli</name>
    <dbReference type="NCBI Taxonomy" id="562"/>
    <lineage>
        <taxon>Bacteria</taxon>
        <taxon>Pseudomonadati</taxon>
        <taxon>Pseudomonadota</taxon>
        <taxon>Gammaproteobacteria</taxon>
        <taxon>Enterobacterales</taxon>
        <taxon>Enterobacteriaceae</taxon>
        <taxon>Escherichia</taxon>
    </lineage>
</organism>
<sequence length="52" mass="5742">MTRYWNLIALLFSVISMSSIADDTTHAGVVRIEGIITAKTCIVADESKKFHS</sequence>
<reference evidence="2 3" key="1">
    <citation type="submission" date="2018-12" db="EMBL/GenBank/DDBJ databases">
        <authorList>
            <consortium name="Pathogen Informatics"/>
        </authorList>
    </citation>
    <scope>NUCLEOTIDE SEQUENCE [LARGE SCALE GENOMIC DNA]</scope>
    <source>
        <strain evidence="2 3">NCTC9702</strain>
    </source>
</reference>
<protein>
    <submittedName>
        <fullName evidence="2">Fimbrial protein</fullName>
    </submittedName>
</protein>
<name>A0A3S4LR97_ECOLX</name>
<feature type="signal peptide" evidence="1">
    <location>
        <begin position="1"/>
        <end position="21"/>
    </location>
</feature>
<accession>A0A3S4LR97</accession>
<evidence type="ECO:0000313" key="2">
    <source>
        <dbReference type="EMBL" id="VED32701.1"/>
    </source>
</evidence>
<feature type="chain" id="PRO_5018580144" evidence="1">
    <location>
        <begin position="22"/>
        <end position="52"/>
    </location>
</feature>
<keyword evidence="1" id="KW-0732">Signal</keyword>
<proteinExistence type="predicted"/>
<evidence type="ECO:0000313" key="3">
    <source>
        <dbReference type="Proteomes" id="UP000277930"/>
    </source>
</evidence>